<comment type="caution">
    <text evidence="2">The sequence shown here is derived from an EMBL/GenBank/DDBJ whole genome shotgun (WGS) entry which is preliminary data.</text>
</comment>
<accession>A0ABT8YJD8</accession>
<organism evidence="2 3">
    <name type="scientific">Rhizobium alvei</name>
    <dbReference type="NCBI Taxonomy" id="1132659"/>
    <lineage>
        <taxon>Bacteria</taxon>
        <taxon>Pseudomonadati</taxon>
        <taxon>Pseudomonadota</taxon>
        <taxon>Alphaproteobacteria</taxon>
        <taxon>Hyphomicrobiales</taxon>
        <taxon>Rhizobiaceae</taxon>
        <taxon>Rhizobium/Agrobacterium group</taxon>
        <taxon>Rhizobium</taxon>
    </lineage>
</organism>
<reference evidence="2" key="1">
    <citation type="journal article" date="2015" name="Int. J. Syst. Evol. Microbiol.">
        <title>Rhizobium alvei sp. nov., isolated from a freshwater river.</title>
        <authorList>
            <person name="Sheu S.Y."/>
            <person name="Huang H.W."/>
            <person name="Young C.C."/>
            <person name="Chen W.M."/>
        </authorList>
    </citation>
    <scope>NUCLEOTIDE SEQUENCE</scope>
    <source>
        <strain evidence="2">TNR-22</strain>
    </source>
</reference>
<evidence type="ECO:0000313" key="2">
    <source>
        <dbReference type="EMBL" id="MDO6963814.1"/>
    </source>
</evidence>
<dbReference type="Proteomes" id="UP001174932">
    <property type="component" value="Unassembled WGS sequence"/>
</dbReference>
<dbReference type="RefSeq" id="WP_304375724.1">
    <property type="nucleotide sequence ID" value="NZ_JAUOZU010000006.1"/>
</dbReference>
<keyword evidence="3" id="KW-1185">Reference proteome</keyword>
<dbReference type="EMBL" id="JAUOZU010000006">
    <property type="protein sequence ID" value="MDO6963814.1"/>
    <property type="molecule type" value="Genomic_DNA"/>
</dbReference>
<protein>
    <submittedName>
        <fullName evidence="2">DUF6455 family protein</fullName>
    </submittedName>
</protein>
<gene>
    <name evidence="2" type="ORF">Q4481_07580</name>
</gene>
<dbReference type="Pfam" id="PF20056">
    <property type="entry name" value="DUF6455"/>
    <property type="match status" value="1"/>
</dbReference>
<name>A0ABT8YJD8_9HYPH</name>
<proteinExistence type="predicted"/>
<evidence type="ECO:0000259" key="1">
    <source>
        <dbReference type="Pfam" id="PF20056"/>
    </source>
</evidence>
<feature type="domain" description="DUF6455" evidence="1">
    <location>
        <begin position="62"/>
        <end position="131"/>
    </location>
</feature>
<reference evidence="2" key="2">
    <citation type="submission" date="2023-07" db="EMBL/GenBank/DDBJ databases">
        <authorList>
            <person name="Shen H."/>
        </authorList>
    </citation>
    <scope>NUCLEOTIDE SEQUENCE</scope>
    <source>
        <strain evidence="2">TNR-22</strain>
    </source>
</reference>
<dbReference type="InterPro" id="IPR045601">
    <property type="entry name" value="DUF6455"/>
</dbReference>
<evidence type="ECO:0000313" key="3">
    <source>
        <dbReference type="Proteomes" id="UP001174932"/>
    </source>
</evidence>
<sequence>MELATDSIAAKVSNWWKNWLETNQQMDELRSLGYEDLESVAADCGVSTTQLISIVRAGPHATDEMLAMMKALNIDAAAVQANDPHLFHDMQVVCAECESKGRCRKHLADGSAASTYAGYCGNAPLMNELRAEPEMLVE</sequence>